<dbReference type="PANTHER" id="PTHR36496">
    <property type="entry name" value="CADHERIN DOMAIN-CONTAINING PROTEIN"/>
    <property type="match status" value="1"/>
</dbReference>
<evidence type="ECO:0000256" key="2">
    <source>
        <dbReference type="SAM" id="SignalP"/>
    </source>
</evidence>
<dbReference type="PANTHER" id="PTHR36496:SF2">
    <property type="match status" value="1"/>
</dbReference>
<dbReference type="AlphaFoldDB" id="A0A6Q2Y894"/>
<keyword evidence="2" id="KW-0732">Signal</keyword>
<feature type="region of interest" description="Disordered" evidence="1">
    <location>
        <begin position="116"/>
        <end position="145"/>
    </location>
</feature>
<feature type="compositionally biased region" description="Basic and acidic residues" evidence="1">
    <location>
        <begin position="122"/>
        <end position="145"/>
    </location>
</feature>
<reference evidence="4" key="1">
    <citation type="journal article" date="2014" name="PLoS ONE">
        <title>The genome and linkage map of the northern pike (Esox lucius): conserved synteny revealed between the salmonid sister group and the Neoteleostei.</title>
        <authorList>
            <person name="Rondeau E.B."/>
            <person name="Minkley D.R."/>
            <person name="Leong J.S."/>
            <person name="Messmer A.M."/>
            <person name="Jantzen J.R."/>
            <person name="von Schalburg K.R."/>
            <person name="Lemon C."/>
            <person name="Bird N.H."/>
            <person name="Koop B.F."/>
        </authorList>
    </citation>
    <scope>NUCLEOTIDE SEQUENCE</scope>
</reference>
<dbReference type="Ensembl" id="ENSELUT00000071342.2">
    <property type="protein sequence ID" value="ENSELUP00000061748.1"/>
    <property type="gene ID" value="ENSELUG00000024811.2"/>
</dbReference>
<gene>
    <name evidence="3" type="primary">SRRM4</name>
</gene>
<feature type="chain" id="PRO_5028298923" evidence="2">
    <location>
        <begin position="26"/>
        <end position="535"/>
    </location>
</feature>
<reference evidence="3" key="3">
    <citation type="submission" date="2025-08" db="UniProtKB">
        <authorList>
            <consortium name="Ensembl"/>
        </authorList>
    </citation>
    <scope>IDENTIFICATION</scope>
</reference>
<dbReference type="GeneTree" id="ENSGT01150000287896"/>
<feature type="signal peptide" evidence="2">
    <location>
        <begin position="1"/>
        <end position="25"/>
    </location>
</feature>
<evidence type="ECO:0000313" key="4">
    <source>
        <dbReference type="Proteomes" id="UP000265140"/>
    </source>
</evidence>
<dbReference type="Proteomes" id="UP000265140">
    <property type="component" value="Chromosome 13"/>
</dbReference>
<keyword evidence="4" id="KW-1185">Reference proteome</keyword>
<evidence type="ECO:0000256" key="1">
    <source>
        <dbReference type="SAM" id="MobiDB-lite"/>
    </source>
</evidence>
<accession>A0A6Q2Y894</accession>
<name>A0A6Q2Y894_ESOLU</name>
<proteinExistence type="predicted"/>
<reference evidence="3" key="2">
    <citation type="submission" date="2020-02" db="EMBL/GenBank/DDBJ databases">
        <title>Esox lucius (northern pike) genome, fEsoLuc1, primary haplotype.</title>
        <authorList>
            <person name="Myers G."/>
            <person name="Karagic N."/>
            <person name="Meyer A."/>
            <person name="Pippel M."/>
            <person name="Reichard M."/>
            <person name="Winkler S."/>
            <person name="Tracey A."/>
            <person name="Sims Y."/>
            <person name="Howe K."/>
            <person name="Rhie A."/>
            <person name="Formenti G."/>
            <person name="Durbin R."/>
            <person name="Fedrigo O."/>
            <person name="Jarvis E.D."/>
        </authorList>
    </citation>
    <scope>NUCLEOTIDE SEQUENCE [LARGE SCALE GENOMIC DNA]</scope>
</reference>
<protein>
    <submittedName>
        <fullName evidence="3">Uncharacterized protein</fullName>
    </submittedName>
</protein>
<organism evidence="3 4">
    <name type="scientific">Esox lucius</name>
    <name type="common">Northern pike</name>
    <dbReference type="NCBI Taxonomy" id="8010"/>
    <lineage>
        <taxon>Eukaryota</taxon>
        <taxon>Metazoa</taxon>
        <taxon>Chordata</taxon>
        <taxon>Craniata</taxon>
        <taxon>Vertebrata</taxon>
        <taxon>Euteleostomi</taxon>
        <taxon>Actinopterygii</taxon>
        <taxon>Neopterygii</taxon>
        <taxon>Teleostei</taxon>
        <taxon>Protacanthopterygii</taxon>
        <taxon>Esociformes</taxon>
        <taxon>Esocidae</taxon>
        <taxon>Esox</taxon>
    </lineage>
</organism>
<feature type="region of interest" description="Disordered" evidence="1">
    <location>
        <begin position="49"/>
        <end position="71"/>
    </location>
</feature>
<evidence type="ECO:0000313" key="3">
    <source>
        <dbReference type="Ensembl" id="ENSELUP00000061748.1"/>
    </source>
</evidence>
<feature type="compositionally biased region" description="Basic and acidic residues" evidence="1">
    <location>
        <begin position="49"/>
        <end position="66"/>
    </location>
</feature>
<sequence>MSTKPLVLNSVLMWVWMLGAKLLSGELQQLNMPLVNVLPLRSQCIPQRNEHLRERSSSTGNPKKEGGTATPPFPKYCFQRPLLSSKHPVGGGTAPVEKHWSSLLVNVKSAKSLETQMNRSKSLCDKEESRSKSLSDKEESRSKSLCDKEESRSKSLCDKEESRSKSLCDKEESRSKSPCDTVESRSKSLCDKQESRLKSLCDTVESRSKSLCDKQESRSKSLCDKEESRSKSFCDKQESSSKSLCDTVESRSKSLCDKQESSLCDKQESSSKSLCDTVESRSKSLCDTVESRSKSLCDTVESRSKSLCDTVESRSKSLCDTVESRSKSLCDTVESRSKSLCDTVESRLKSLCDTVESRSKSWESDMTTPRINKASRCLFSTFALFFQVQLQLVNHEKIIDQRERFNSTYRPFSQTTRDQEFVKGLGVENRTRRSYRCSPNSQQSPDKIKSLSYGGILFNSHGEACQKCISQGSSSHATNSRGESLLSGQHGEIGPNLGADMGAVFGLEVVHSECLHPYNNLLTICNRIMSSLNLH</sequence>
<reference evidence="3" key="4">
    <citation type="submission" date="2025-09" db="UniProtKB">
        <authorList>
            <consortium name="Ensembl"/>
        </authorList>
    </citation>
    <scope>IDENTIFICATION</scope>
</reference>
<dbReference type="InParanoid" id="A0A6Q2Y894"/>